<keyword evidence="4" id="KW-0997">Cell inner membrane</keyword>
<dbReference type="EMBL" id="CP102381">
    <property type="protein sequence ID" value="WEJ63529.1"/>
    <property type="molecule type" value="Genomic_DNA"/>
</dbReference>
<evidence type="ECO:0000256" key="1">
    <source>
        <dbReference type="ARBA" id="ARBA00004429"/>
    </source>
</evidence>
<feature type="transmembrane region" description="Helical" evidence="9">
    <location>
        <begin position="31"/>
        <end position="51"/>
    </location>
</feature>
<keyword evidence="3" id="KW-1003">Cell membrane</keyword>
<keyword evidence="5 9" id="KW-0812">Transmembrane</keyword>
<organism evidence="10 11">
    <name type="scientific">Thiomicrorhabdus lithotrophica</name>
    <dbReference type="NCBI Taxonomy" id="2949997"/>
    <lineage>
        <taxon>Bacteria</taxon>
        <taxon>Pseudomonadati</taxon>
        <taxon>Pseudomonadota</taxon>
        <taxon>Gammaproteobacteria</taxon>
        <taxon>Thiotrichales</taxon>
        <taxon>Piscirickettsiaceae</taxon>
        <taxon>Thiomicrorhabdus</taxon>
    </lineage>
</organism>
<keyword evidence="11" id="KW-1185">Reference proteome</keyword>
<evidence type="ECO:0000256" key="5">
    <source>
        <dbReference type="ARBA" id="ARBA00022692"/>
    </source>
</evidence>
<feature type="transmembrane region" description="Helical" evidence="9">
    <location>
        <begin position="105"/>
        <end position="127"/>
    </location>
</feature>
<comment type="subcellular location">
    <subcellularLocation>
        <location evidence="1">Cell inner membrane</location>
        <topology evidence="1">Multi-pass membrane protein</topology>
    </subcellularLocation>
</comment>
<evidence type="ECO:0000313" key="10">
    <source>
        <dbReference type="EMBL" id="WEJ63529.1"/>
    </source>
</evidence>
<evidence type="ECO:0000256" key="9">
    <source>
        <dbReference type="SAM" id="Phobius"/>
    </source>
</evidence>
<dbReference type="Proteomes" id="UP001222275">
    <property type="component" value="Chromosome"/>
</dbReference>
<protein>
    <submittedName>
        <fullName evidence="10">YeeE/YedE family protein</fullName>
    </submittedName>
</protein>
<proteinExistence type="inferred from homology"/>
<feature type="transmembrane region" description="Helical" evidence="9">
    <location>
        <begin position="7"/>
        <end position="25"/>
    </location>
</feature>
<gene>
    <name evidence="10" type="ORF">NR989_04560</name>
</gene>
<evidence type="ECO:0000313" key="11">
    <source>
        <dbReference type="Proteomes" id="UP001222275"/>
    </source>
</evidence>
<dbReference type="InterPro" id="IPR007272">
    <property type="entry name" value="Sulf_transp_TsuA/YedE"/>
</dbReference>
<evidence type="ECO:0000256" key="4">
    <source>
        <dbReference type="ARBA" id="ARBA00022519"/>
    </source>
</evidence>
<feature type="transmembrane region" description="Helical" evidence="9">
    <location>
        <begin position="72"/>
        <end position="93"/>
    </location>
</feature>
<dbReference type="RefSeq" id="WP_275595786.1">
    <property type="nucleotide sequence ID" value="NZ_CP102381.1"/>
</dbReference>
<evidence type="ECO:0000256" key="7">
    <source>
        <dbReference type="ARBA" id="ARBA00023136"/>
    </source>
</evidence>
<feature type="transmembrane region" description="Helical" evidence="9">
    <location>
        <begin position="320"/>
        <end position="351"/>
    </location>
</feature>
<evidence type="ECO:0000256" key="2">
    <source>
        <dbReference type="ARBA" id="ARBA00022448"/>
    </source>
</evidence>
<evidence type="ECO:0000256" key="3">
    <source>
        <dbReference type="ARBA" id="ARBA00022475"/>
    </source>
</evidence>
<feature type="transmembrane region" description="Helical" evidence="9">
    <location>
        <begin position="357"/>
        <end position="374"/>
    </location>
</feature>
<keyword evidence="2" id="KW-0813">Transport</keyword>
<reference evidence="10 11" key="1">
    <citation type="submission" date="2022-06" db="EMBL/GenBank/DDBJ databases">
        <title>Thiomicrohabdus sp. nov, an obligately chemolithoautotrophic, sulfur-oxidizing bacterium isolated from beach of Guanyin Mountain. Amoy.</title>
        <authorList>
            <person name="Zhu H."/>
        </authorList>
    </citation>
    <scope>NUCLEOTIDE SEQUENCE [LARGE SCALE GENOMIC DNA]</scope>
    <source>
        <strain evidence="10 11">XGS-01</strain>
    </source>
</reference>
<feature type="transmembrane region" description="Helical" evidence="9">
    <location>
        <begin position="179"/>
        <end position="197"/>
    </location>
</feature>
<evidence type="ECO:0000256" key="6">
    <source>
        <dbReference type="ARBA" id="ARBA00022989"/>
    </source>
</evidence>
<dbReference type="PANTHER" id="PTHR30574:SF1">
    <property type="entry name" value="SULPHUR TRANSPORT DOMAIN-CONTAINING PROTEIN"/>
    <property type="match status" value="1"/>
</dbReference>
<dbReference type="PANTHER" id="PTHR30574">
    <property type="entry name" value="INNER MEMBRANE PROTEIN YEDE"/>
    <property type="match status" value="1"/>
</dbReference>
<feature type="transmembrane region" description="Helical" evidence="9">
    <location>
        <begin position="139"/>
        <end position="159"/>
    </location>
</feature>
<sequence>MTETRNLILVPLLLSPLALYGVYLTTQTTTFYTLTLILIGGLLGASLNYFQYGFSSSFRSLILEKRTAGMRAIIWLLAIAIVLFAPLLALQNWNEQTFTGFIRPLSLAIPLGAFIFGIGMQIGCGCTSGTLNRVGQLQALSLSTLMFMVFGGTIAAYTFSDWNTLPAIESVAFQNQFGWLLGLFIQLALLAGLYAFLKRLEQKHHHDYQPLINTQKNITLGHPFLIAAISLAFLNASLLFISGTPWSISSIFPYWGTRFIDLMNLPLDWRFWDYAMENTTRMSQGVFENSVSLTTMGVILGALVVSLAKPRVKVAITLKGLTGSIVGGTIMGFGAVMASGCNIGAFFSGIASGSLHGWVWFVFALLGNFIGLAIRKRLV</sequence>
<dbReference type="Pfam" id="PF04143">
    <property type="entry name" value="Sulf_transp"/>
    <property type="match status" value="1"/>
</dbReference>
<accession>A0ABY8CC60</accession>
<keyword evidence="7 9" id="KW-0472">Membrane</keyword>
<name>A0ABY8CC60_9GAMM</name>
<evidence type="ECO:0000256" key="8">
    <source>
        <dbReference type="ARBA" id="ARBA00035655"/>
    </source>
</evidence>
<comment type="similarity">
    <text evidence="8">Belongs to the TsuA/YedE (TC 9.B.102) family.</text>
</comment>
<keyword evidence="6 9" id="KW-1133">Transmembrane helix</keyword>
<feature type="transmembrane region" description="Helical" evidence="9">
    <location>
        <begin position="290"/>
        <end position="308"/>
    </location>
</feature>
<feature type="transmembrane region" description="Helical" evidence="9">
    <location>
        <begin position="218"/>
        <end position="241"/>
    </location>
</feature>